<evidence type="ECO:0000256" key="2">
    <source>
        <dbReference type="ARBA" id="ARBA00023163"/>
    </source>
</evidence>
<dbReference type="InterPro" id="IPR053721">
    <property type="entry name" value="Fimbrial_Adhesin_Reg"/>
</dbReference>
<sequence length="78" mass="8442">MTRSEFNALSKRARLRATLSRDAAYMVLVGGVRPGIAAREVGTTPQALTNTLRKLRDAMKESTAHSRTHAAADHHVGS</sequence>
<evidence type="ECO:0000256" key="3">
    <source>
        <dbReference type="SAM" id="MobiDB-lite"/>
    </source>
</evidence>
<evidence type="ECO:0000313" key="4">
    <source>
        <dbReference type="EMBL" id="ADU36799.1"/>
    </source>
</evidence>
<dbReference type="KEGG" id="vpe:Varpa_2599"/>
<feature type="region of interest" description="Disordered" evidence="3">
    <location>
        <begin position="59"/>
        <end position="78"/>
    </location>
</feature>
<gene>
    <name evidence="4" type="ordered locus">Varpa_2599</name>
</gene>
<proteinExistence type="predicted"/>
<dbReference type="STRING" id="595537.Varpa_2599"/>
<dbReference type="Proteomes" id="UP000008917">
    <property type="component" value="Chromosome"/>
</dbReference>
<dbReference type="Gene3D" id="1.10.10.2690">
    <property type="match status" value="1"/>
</dbReference>
<keyword evidence="2" id="KW-0804">Transcription</keyword>
<dbReference type="HOGENOM" id="CLU_2621040_0_0_4"/>
<evidence type="ECO:0008006" key="6">
    <source>
        <dbReference type="Google" id="ProtNLM"/>
    </source>
</evidence>
<reference evidence="4 5" key="2">
    <citation type="journal article" date="2013" name="Genome Announc.">
        <title>Genome of the Root-Associated Plant Growth-Promoting Bacterium Variovorax paradoxus Strain EPS.</title>
        <authorList>
            <person name="Han J.I."/>
            <person name="Spain J.C."/>
            <person name="Leadbetter J.R."/>
            <person name="Ovchinnikova G."/>
            <person name="Goodwin L.A."/>
            <person name="Han C.S."/>
            <person name="Woyke T."/>
            <person name="Davenport K.W."/>
            <person name="Orwin P.M."/>
        </authorList>
    </citation>
    <scope>NUCLEOTIDE SEQUENCE [LARGE SCALE GENOMIC DNA]</scope>
    <source>
        <strain evidence="4 5">EPS</strain>
    </source>
</reference>
<protein>
    <recommendedName>
        <fullName evidence="6">TrfB transcriptional repressor protein domain-containing protein</fullName>
    </recommendedName>
</protein>
<dbReference type="EMBL" id="CP002417">
    <property type="protein sequence ID" value="ADU36799.1"/>
    <property type="molecule type" value="Genomic_DNA"/>
</dbReference>
<evidence type="ECO:0000256" key="1">
    <source>
        <dbReference type="ARBA" id="ARBA00023015"/>
    </source>
</evidence>
<name>E6V1P3_VARPE</name>
<accession>E6V1P3</accession>
<reference evidence="5" key="1">
    <citation type="submission" date="2010-12" db="EMBL/GenBank/DDBJ databases">
        <title>Complete sequence of Variovorax paradoxus EPS.</title>
        <authorList>
            <consortium name="US DOE Joint Genome Institute"/>
            <person name="Lucas S."/>
            <person name="Copeland A."/>
            <person name="Lapidus A."/>
            <person name="Cheng J.-F."/>
            <person name="Goodwin L."/>
            <person name="Pitluck S."/>
            <person name="Teshima H."/>
            <person name="Detter J.C."/>
            <person name="Han C."/>
            <person name="Tapia R."/>
            <person name="Land M."/>
            <person name="Hauser L."/>
            <person name="Kyrpides N."/>
            <person name="Ivanova N."/>
            <person name="Ovchinnikova G."/>
            <person name="Orwin P."/>
            <person name="Han J.-I.G."/>
            <person name="Woyke T."/>
        </authorList>
    </citation>
    <scope>NUCLEOTIDE SEQUENCE [LARGE SCALE GENOMIC DNA]</scope>
    <source>
        <strain evidence="5">EPS</strain>
    </source>
</reference>
<keyword evidence="1" id="KW-0805">Transcription regulation</keyword>
<evidence type="ECO:0000313" key="5">
    <source>
        <dbReference type="Proteomes" id="UP000008917"/>
    </source>
</evidence>
<dbReference type="AlphaFoldDB" id="E6V1P3"/>
<organism evidence="4 5">
    <name type="scientific">Variovorax paradoxus (strain EPS)</name>
    <dbReference type="NCBI Taxonomy" id="595537"/>
    <lineage>
        <taxon>Bacteria</taxon>
        <taxon>Pseudomonadati</taxon>
        <taxon>Pseudomonadota</taxon>
        <taxon>Betaproteobacteria</taxon>
        <taxon>Burkholderiales</taxon>
        <taxon>Comamonadaceae</taxon>
        <taxon>Variovorax</taxon>
    </lineage>
</organism>
<dbReference type="OrthoDB" id="8854495at2"/>
<dbReference type="RefSeq" id="WP_013541030.1">
    <property type="nucleotide sequence ID" value="NC_014931.1"/>
</dbReference>